<organism evidence="1">
    <name type="scientific">marine sediment metagenome</name>
    <dbReference type="NCBI Taxonomy" id="412755"/>
    <lineage>
        <taxon>unclassified sequences</taxon>
        <taxon>metagenomes</taxon>
        <taxon>ecological metagenomes</taxon>
    </lineage>
</organism>
<comment type="caution">
    <text evidence="1">The sequence shown here is derived from an EMBL/GenBank/DDBJ whole genome shotgun (WGS) entry which is preliminary data.</text>
</comment>
<feature type="non-terminal residue" evidence="1">
    <location>
        <position position="1"/>
    </location>
</feature>
<reference evidence="1" key="1">
    <citation type="journal article" date="2014" name="Front. Microbiol.">
        <title>High frequency of phylogenetically diverse reductive dehalogenase-homologous genes in deep subseafloor sedimentary metagenomes.</title>
        <authorList>
            <person name="Kawai M."/>
            <person name="Futagami T."/>
            <person name="Toyoda A."/>
            <person name="Takaki Y."/>
            <person name="Nishi S."/>
            <person name="Hori S."/>
            <person name="Arai W."/>
            <person name="Tsubouchi T."/>
            <person name="Morono Y."/>
            <person name="Uchiyama I."/>
            <person name="Ito T."/>
            <person name="Fujiyama A."/>
            <person name="Inagaki F."/>
            <person name="Takami H."/>
        </authorList>
    </citation>
    <scope>NUCLEOTIDE SEQUENCE</scope>
    <source>
        <strain evidence="1">Expedition CK06-06</strain>
    </source>
</reference>
<dbReference type="AlphaFoldDB" id="X1BNR7"/>
<evidence type="ECO:0000313" key="1">
    <source>
        <dbReference type="EMBL" id="GAG82842.1"/>
    </source>
</evidence>
<gene>
    <name evidence="1" type="ORF">S01H4_35964</name>
</gene>
<protein>
    <submittedName>
        <fullName evidence="1">Uncharacterized protein</fullName>
    </submittedName>
</protein>
<proteinExistence type="predicted"/>
<accession>X1BNR7</accession>
<dbReference type="EMBL" id="BART01019176">
    <property type="protein sequence ID" value="GAG82842.1"/>
    <property type="molecule type" value="Genomic_DNA"/>
</dbReference>
<sequence>ALKEFKISSLFNENNSNFDITKSKTNRYFIEVEFNV</sequence>
<name>X1BNR7_9ZZZZ</name>